<dbReference type="Pfam" id="PF13439">
    <property type="entry name" value="Glyco_transf_4"/>
    <property type="match status" value="1"/>
</dbReference>
<dbReference type="Gene3D" id="3.40.50.2000">
    <property type="entry name" value="Glycogen Phosphorylase B"/>
    <property type="match status" value="2"/>
</dbReference>
<evidence type="ECO:0000259" key="1">
    <source>
        <dbReference type="Pfam" id="PF13439"/>
    </source>
</evidence>
<keyword evidence="3" id="KW-1185">Reference proteome</keyword>
<dbReference type="EMBL" id="JACHDY010000001">
    <property type="protein sequence ID" value="MBB5315602.1"/>
    <property type="molecule type" value="Genomic_DNA"/>
</dbReference>
<dbReference type="SUPFAM" id="SSF53756">
    <property type="entry name" value="UDP-Glycosyltransferase/glycogen phosphorylase"/>
    <property type="match status" value="1"/>
</dbReference>
<protein>
    <submittedName>
        <fullName evidence="2">Glycosyltransferase involved in cell wall biosynthesis</fullName>
    </submittedName>
</protein>
<accession>A0A7W8IED3</accession>
<dbReference type="Proteomes" id="UP000568106">
    <property type="component" value="Unassembled WGS sequence"/>
</dbReference>
<gene>
    <name evidence="2" type="ORF">HDF09_000252</name>
</gene>
<dbReference type="InterPro" id="IPR050194">
    <property type="entry name" value="Glycosyltransferase_grp1"/>
</dbReference>
<dbReference type="PANTHER" id="PTHR45947">
    <property type="entry name" value="SULFOQUINOVOSYL TRANSFERASE SQD2"/>
    <property type="match status" value="1"/>
</dbReference>
<dbReference type="GO" id="GO:0016757">
    <property type="term" value="F:glycosyltransferase activity"/>
    <property type="evidence" value="ECO:0007669"/>
    <property type="project" value="TreeGrafter"/>
</dbReference>
<organism evidence="2 3">
    <name type="scientific">Tunturiibacter empetritectus</name>
    <dbReference type="NCBI Taxonomy" id="3069691"/>
    <lineage>
        <taxon>Bacteria</taxon>
        <taxon>Pseudomonadati</taxon>
        <taxon>Acidobacteriota</taxon>
        <taxon>Terriglobia</taxon>
        <taxon>Terriglobales</taxon>
        <taxon>Acidobacteriaceae</taxon>
        <taxon>Tunturiibacter</taxon>
    </lineage>
</organism>
<evidence type="ECO:0000313" key="3">
    <source>
        <dbReference type="Proteomes" id="UP000568106"/>
    </source>
</evidence>
<dbReference type="AlphaFoldDB" id="A0A7W8IED3"/>
<feature type="domain" description="Glycosyltransferase subfamily 4-like N-terminal" evidence="1">
    <location>
        <begin position="30"/>
        <end position="177"/>
    </location>
</feature>
<dbReference type="Pfam" id="PF13692">
    <property type="entry name" value="Glyco_trans_1_4"/>
    <property type="match status" value="1"/>
</dbReference>
<proteinExistence type="predicted"/>
<evidence type="ECO:0000313" key="2">
    <source>
        <dbReference type="EMBL" id="MBB5315602.1"/>
    </source>
</evidence>
<sequence>MLRARGEDVHDYTLDNAEIKSGNLITIGLRSVWNTKEADRVKDLIRSTKPDLMKVDNFFPLLSPSIFDAAKSMGVPTVLSVRNYRLICPSANLFRDGHICTTCVGSKVALAAIEHRCYRQSYLQSAAVVASNAYAHLRGIWTNSVDRYIAVSSFVKQQLVEGGFPEEKILVKPNFISDSGVGDGSGGYGLYVGRLTEEKGVRSLLNAWPDVPSSASLKIIGDGPLESVVRQAAQADPRIEYLGRKSLTEVCDYLGKAAFLIFPSQWYEPFGRTIVEAYSKGTPVIAALTPPMKAMVDDGVTGLLYNPSDSKDLAATVSILMADKERLNLMRVQARAKYLAAYTEDQNYRQLMDIFQQCIHTYHAQPA</sequence>
<reference evidence="2" key="1">
    <citation type="submission" date="2020-08" db="EMBL/GenBank/DDBJ databases">
        <title>Genomic Encyclopedia of Type Strains, Phase IV (KMG-V): Genome sequencing to study the core and pangenomes of soil and plant-associated prokaryotes.</title>
        <authorList>
            <person name="Whitman W."/>
        </authorList>
    </citation>
    <scope>NUCLEOTIDE SEQUENCE [LARGE SCALE GENOMIC DNA]</scope>
    <source>
        <strain evidence="2">M8UP27</strain>
    </source>
</reference>
<name>A0A7W8IED3_9BACT</name>
<dbReference type="InterPro" id="IPR028098">
    <property type="entry name" value="Glyco_trans_4-like_N"/>
</dbReference>
<dbReference type="PANTHER" id="PTHR45947:SF13">
    <property type="entry name" value="TRANSFERASE"/>
    <property type="match status" value="1"/>
</dbReference>
<comment type="caution">
    <text evidence="2">The sequence shown here is derived from an EMBL/GenBank/DDBJ whole genome shotgun (WGS) entry which is preliminary data.</text>
</comment>